<sequence>MNFLKKLLYWIIGFSIFIGLSAIFPIAAPLVIGVLVFLALMNFGKRINKDNGC</sequence>
<feature type="transmembrane region" description="Helical" evidence="1">
    <location>
        <begin position="7"/>
        <end position="40"/>
    </location>
</feature>
<dbReference type="AlphaFoldDB" id="A0A930XW47"/>
<dbReference type="RefSeq" id="WP_194312034.1">
    <property type="nucleotide sequence ID" value="NZ_JADHEC010000018.1"/>
</dbReference>
<keyword evidence="1" id="KW-1133">Transmembrane helix</keyword>
<evidence type="ECO:0000313" key="2">
    <source>
        <dbReference type="EMBL" id="MBF2708782.1"/>
    </source>
</evidence>
<evidence type="ECO:0000256" key="1">
    <source>
        <dbReference type="SAM" id="Phobius"/>
    </source>
</evidence>
<keyword evidence="3" id="KW-1185">Reference proteome</keyword>
<gene>
    <name evidence="2" type="ORF">IR213_09290</name>
</gene>
<accession>A0A930XW47</accession>
<organism evidence="2 3">
    <name type="scientific">Flavobacterium soyangense</name>
    <dbReference type="NCBI Taxonomy" id="2023265"/>
    <lineage>
        <taxon>Bacteria</taxon>
        <taxon>Pseudomonadati</taxon>
        <taxon>Bacteroidota</taxon>
        <taxon>Flavobacteriia</taxon>
        <taxon>Flavobacteriales</taxon>
        <taxon>Flavobacteriaceae</taxon>
        <taxon>Flavobacterium</taxon>
    </lineage>
</organism>
<name>A0A930XW47_9FLAO</name>
<dbReference type="EMBL" id="JADHEC010000018">
    <property type="protein sequence ID" value="MBF2708782.1"/>
    <property type="molecule type" value="Genomic_DNA"/>
</dbReference>
<keyword evidence="1" id="KW-0812">Transmembrane</keyword>
<evidence type="ECO:0000313" key="3">
    <source>
        <dbReference type="Proteomes" id="UP000646211"/>
    </source>
</evidence>
<comment type="caution">
    <text evidence="2">The sequence shown here is derived from an EMBL/GenBank/DDBJ whole genome shotgun (WGS) entry which is preliminary data.</text>
</comment>
<proteinExistence type="predicted"/>
<keyword evidence="1" id="KW-0472">Membrane</keyword>
<protein>
    <submittedName>
        <fullName evidence="2">Uncharacterized protein</fullName>
    </submittedName>
</protein>
<reference evidence="2" key="1">
    <citation type="submission" date="2020-11" db="EMBL/GenBank/DDBJ databases">
        <title>Genome of Flavobacterium soyangense.</title>
        <authorList>
            <person name="Liu Q."/>
            <person name="Xin Y.-H."/>
        </authorList>
    </citation>
    <scope>NUCLEOTIDE SEQUENCE</scope>
    <source>
        <strain evidence="2">CGMCC 1.13493</strain>
    </source>
</reference>
<dbReference type="Proteomes" id="UP000646211">
    <property type="component" value="Unassembled WGS sequence"/>
</dbReference>